<evidence type="ECO:0000313" key="1">
    <source>
        <dbReference type="EMBL" id="KAG7053163.1"/>
    </source>
</evidence>
<accession>A0A9P7R953</accession>
<dbReference type="Proteomes" id="UP000699042">
    <property type="component" value="Unassembled WGS sequence"/>
</dbReference>
<keyword evidence="2" id="KW-1185">Reference proteome</keyword>
<comment type="caution">
    <text evidence="1">The sequence shown here is derived from an EMBL/GenBank/DDBJ whole genome shotgun (WGS) entry which is preliminary data.</text>
</comment>
<evidence type="ECO:0000313" key="2">
    <source>
        <dbReference type="Proteomes" id="UP000699042"/>
    </source>
</evidence>
<protein>
    <submittedName>
        <fullName evidence="1">Uncharacterized protein</fullName>
    </submittedName>
</protein>
<organism evidence="1 2">
    <name type="scientific">Colletotrichum scovillei</name>
    <dbReference type="NCBI Taxonomy" id="1209932"/>
    <lineage>
        <taxon>Eukaryota</taxon>
        <taxon>Fungi</taxon>
        <taxon>Dikarya</taxon>
        <taxon>Ascomycota</taxon>
        <taxon>Pezizomycotina</taxon>
        <taxon>Sordariomycetes</taxon>
        <taxon>Hypocreomycetidae</taxon>
        <taxon>Glomerellales</taxon>
        <taxon>Glomerellaceae</taxon>
        <taxon>Colletotrichum</taxon>
        <taxon>Colletotrichum acutatum species complex</taxon>
    </lineage>
</organism>
<reference evidence="1" key="1">
    <citation type="submission" date="2021-05" db="EMBL/GenBank/DDBJ databases">
        <title>Comparative genomics of three Colletotrichum scovillei strains and genetic complementation revealed genes involved fungal growth and virulence on chili pepper.</title>
        <authorList>
            <person name="Hsieh D.-K."/>
            <person name="Chuang S.-C."/>
            <person name="Chen C.-Y."/>
            <person name="Chao Y.-T."/>
            <person name="Lu M.-Y.J."/>
            <person name="Lee M.-H."/>
            <person name="Shih M.-C."/>
        </authorList>
    </citation>
    <scope>NUCLEOTIDE SEQUENCE</scope>
    <source>
        <strain evidence="1">Coll-153</strain>
    </source>
</reference>
<dbReference type="AlphaFoldDB" id="A0A9P7R953"/>
<name>A0A9P7R953_9PEZI</name>
<sequence length="178" mass="20134">MPISNVLKRSHKPLMRSTNCLPNLHENKQHEPDEAIQLASGGFTPSQHTFAIDISLNILPQSFIPFCCIRPRSDRGCMHHNSRRGGGRVCKSNKQNPITSLQQHNGLHQQSSITLRSDVRNFTHSFISVITINIVRPSPRYLVWIERTEDVHEYGYSSATGPVLGILLRTELIPFQTT</sequence>
<gene>
    <name evidence="1" type="ORF">JMJ77_000254</name>
</gene>
<proteinExistence type="predicted"/>
<dbReference type="EMBL" id="JAESDN010000003">
    <property type="protein sequence ID" value="KAG7053163.1"/>
    <property type="molecule type" value="Genomic_DNA"/>
</dbReference>